<evidence type="ECO:0000313" key="1">
    <source>
        <dbReference type="EMBL" id="PWA68500.1"/>
    </source>
</evidence>
<sequence>MTTEGNPWNCSSRPDSIYASNDRPTTIEDVGTLFKVFALGKPVPFTTASIAPEVQDVIPSGLVRETLILTIVY</sequence>
<gene>
    <name evidence="1" type="ORF">CTI12_AA152780</name>
</gene>
<keyword evidence="2" id="KW-1185">Reference proteome</keyword>
<protein>
    <submittedName>
        <fullName evidence="1">Glycine dehydrogenase (Decarboxylating), mitochondrial</fullName>
    </submittedName>
</protein>
<evidence type="ECO:0000313" key="2">
    <source>
        <dbReference type="Proteomes" id="UP000245207"/>
    </source>
</evidence>
<organism evidence="1 2">
    <name type="scientific">Artemisia annua</name>
    <name type="common">Sweet wormwood</name>
    <dbReference type="NCBI Taxonomy" id="35608"/>
    <lineage>
        <taxon>Eukaryota</taxon>
        <taxon>Viridiplantae</taxon>
        <taxon>Streptophyta</taxon>
        <taxon>Embryophyta</taxon>
        <taxon>Tracheophyta</taxon>
        <taxon>Spermatophyta</taxon>
        <taxon>Magnoliopsida</taxon>
        <taxon>eudicotyledons</taxon>
        <taxon>Gunneridae</taxon>
        <taxon>Pentapetalae</taxon>
        <taxon>asterids</taxon>
        <taxon>campanulids</taxon>
        <taxon>Asterales</taxon>
        <taxon>Asteraceae</taxon>
        <taxon>Asteroideae</taxon>
        <taxon>Anthemideae</taxon>
        <taxon>Artemisiinae</taxon>
        <taxon>Artemisia</taxon>
    </lineage>
</organism>
<proteinExistence type="predicted"/>
<dbReference type="AlphaFoldDB" id="A0A2U1N4R3"/>
<name>A0A2U1N4R3_ARTAN</name>
<dbReference type="STRING" id="35608.A0A2U1N4R3"/>
<dbReference type="Proteomes" id="UP000245207">
    <property type="component" value="Unassembled WGS sequence"/>
</dbReference>
<dbReference type="EMBL" id="PKPP01003616">
    <property type="protein sequence ID" value="PWA68500.1"/>
    <property type="molecule type" value="Genomic_DNA"/>
</dbReference>
<reference evidence="1 2" key="1">
    <citation type="journal article" date="2018" name="Mol. Plant">
        <title>The genome of Artemisia annua provides insight into the evolution of Asteraceae family and artemisinin biosynthesis.</title>
        <authorList>
            <person name="Shen Q."/>
            <person name="Zhang L."/>
            <person name="Liao Z."/>
            <person name="Wang S."/>
            <person name="Yan T."/>
            <person name="Shi P."/>
            <person name="Liu M."/>
            <person name="Fu X."/>
            <person name="Pan Q."/>
            <person name="Wang Y."/>
            <person name="Lv Z."/>
            <person name="Lu X."/>
            <person name="Zhang F."/>
            <person name="Jiang W."/>
            <person name="Ma Y."/>
            <person name="Chen M."/>
            <person name="Hao X."/>
            <person name="Li L."/>
            <person name="Tang Y."/>
            <person name="Lv G."/>
            <person name="Zhou Y."/>
            <person name="Sun X."/>
            <person name="Brodelius P.E."/>
            <person name="Rose J.K.C."/>
            <person name="Tang K."/>
        </authorList>
    </citation>
    <scope>NUCLEOTIDE SEQUENCE [LARGE SCALE GENOMIC DNA]</scope>
    <source>
        <strain evidence="2">cv. Huhao1</strain>
        <tissue evidence="1">Leaf</tissue>
    </source>
</reference>
<dbReference type="OrthoDB" id="6537869at2759"/>
<accession>A0A2U1N4R3</accession>
<comment type="caution">
    <text evidence="1">The sequence shown here is derived from an EMBL/GenBank/DDBJ whole genome shotgun (WGS) entry which is preliminary data.</text>
</comment>